<keyword evidence="2" id="KW-0378">Hydrolase</keyword>
<keyword evidence="3" id="KW-0408">Iron</keyword>
<dbReference type="OrthoDB" id="9811542at2"/>
<dbReference type="Pfam" id="PF00149">
    <property type="entry name" value="Metallophos"/>
    <property type="match status" value="1"/>
</dbReference>
<dbReference type="Proteomes" id="UP000295382">
    <property type="component" value="Unassembled WGS sequence"/>
</dbReference>
<dbReference type="GO" id="GO:0016787">
    <property type="term" value="F:hydrolase activity"/>
    <property type="evidence" value="ECO:0007669"/>
    <property type="project" value="UniProtKB-KW"/>
</dbReference>
<dbReference type="EMBL" id="SLZQ01000001">
    <property type="protein sequence ID" value="TCS39316.1"/>
    <property type="molecule type" value="Genomic_DNA"/>
</dbReference>
<evidence type="ECO:0000256" key="3">
    <source>
        <dbReference type="ARBA" id="ARBA00023004"/>
    </source>
</evidence>
<proteinExistence type="inferred from homology"/>
<comment type="caution">
    <text evidence="6">The sequence shown here is derived from an EMBL/GenBank/DDBJ whole genome shotgun (WGS) entry which is preliminary data.</text>
</comment>
<dbReference type="InterPro" id="IPR050884">
    <property type="entry name" value="CNP_phosphodiesterase-III"/>
</dbReference>
<keyword evidence="1" id="KW-0479">Metal-binding</keyword>
<evidence type="ECO:0000259" key="5">
    <source>
        <dbReference type="Pfam" id="PF00149"/>
    </source>
</evidence>
<dbReference type="InterPro" id="IPR029052">
    <property type="entry name" value="Metallo-depent_PP-like"/>
</dbReference>
<evidence type="ECO:0000313" key="7">
    <source>
        <dbReference type="Proteomes" id="UP000295382"/>
    </source>
</evidence>
<evidence type="ECO:0000256" key="4">
    <source>
        <dbReference type="ARBA" id="ARBA00025742"/>
    </source>
</evidence>
<feature type="domain" description="Calcineurin-like phosphoesterase" evidence="5">
    <location>
        <begin position="4"/>
        <end position="191"/>
    </location>
</feature>
<sequence length="268" mass="30022">MSVLLHLSDTHFGTEQAPVSKALLRLAAEVRPDIALLSGDITQRARLRQFTAAREFMDALAAPVKLVIPGNHDIPLFDLPSRIFSPYGNYHKTFGRSLEPSFADPNLLVLCLNTTRPWRHKDGELSREQIGRVASRLQSATSRQLRIVVVHQPIQVISDSDSVNLLHGHRDAAKRWAEAGADLILSGHIHFPYVRMLNGSADGRNRPVWIVSAGTAISSRVRQGHPNSVNLIRYDAQHVRRECIVERYDYHAKPERFVIAETSRLALG</sequence>
<organism evidence="6 7">
    <name type="scientific">Paucimonas lemoignei</name>
    <name type="common">Pseudomonas lemoignei</name>
    <dbReference type="NCBI Taxonomy" id="29443"/>
    <lineage>
        <taxon>Bacteria</taxon>
        <taxon>Pseudomonadati</taxon>
        <taxon>Pseudomonadota</taxon>
        <taxon>Betaproteobacteria</taxon>
        <taxon>Burkholderiales</taxon>
        <taxon>Burkholderiaceae</taxon>
        <taxon>Paucimonas</taxon>
    </lineage>
</organism>
<dbReference type="InterPro" id="IPR004843">
    <property type="entry name" value="Calcineurin-like_PHP"/>
</dbReference>
<evidence type="ECO:0000256" key="2">
    <source>
        <dbReference type="ARBA" id="ARBA00022801"/>
    </source>
</evidence>
<dbReference type="Gene3D" id="3.60.21.10">
    <property type="match status" value="1"/>
</dbReference>
<evidence type="ECO:0000256" key="1">
    <source>
        <dbReference type="ARBA" id="ARBA00022723"/>
    </source>
</evidence>
<dbReference type="RefSeq" id="WP_132256571.1">
    <property type="nucleotide sequence ID" value="NZ_SLZQ01000001.1"/>
</dbReference>
<protein>
    <submittedName>
        <fullName evidence="6">3',5'-cyclic AMP phosphodiesterase CpdA</fullName>
    </submittedName>
</protein>
<reference evidence="6 7" key="1">
    <citation type="submission" date="2019-03" db="EMBL/GenBank/DDBJ databases">
        <title>Genomic Encyclopedia of Type Strains, Phase IV (KMG-IV): sequencing the most valuable type-strain genomes for metagenomic binning, comparative biology and taxonomic classification.</title>
        <authorList>
            <person name="Goeker M."/>
        </authorList>
    </citation>
    <scope>NUCLEOTIDE SEQUENCE [LARGE SCALE GENOMIC DNA]</scope>
    <source>
        <strain evidence="6 7">DSM 7445</strain>
    </source>
</reference>
<dbReference type="PANTHER" id="PTHR42988">
    <property type="entry name" value="PHOSPHOHYDROLASE"/>
    <property type="match status" value="1"/>
</dbReference>
<gene>
    <name evidence="6" type="ORF">EDC30_101272</name>
</gene>
<keyword evidence="7" id="KW-1185">Reference proteome</keyword>
<evidence type="ECO:0000313" key="6">
    <source>
        <dbReference type="EMBL" id="TCS39316.1"/>
    </source>
</evidence>
<name>A0A4R3I0S1_PAULE</name>
<comment type="similarity">
    <text evidence="4">Belongs to the cyclic nucleotide phosphodiesterase class-III family.</text>
</comment>
<accession>A0A4R3I0S1</accession>
<dbReference type="GO" id="GO:0046872">
    <property type="term" value="F:metal ion binding"/>
    <property type="evidence" value="ECO:0007669"/>
    <property type="project" value="UniProtKB-KW"/>
</dbReference>
<dbReference type="AlphaFoldDB" id="A0A4R3I0S1"/>
<dbReference type="SUPFAM" id="SSF56300">
    <property type="entry name" value="Metallo-dependent phosphatases"/>
    <property type="match status" value="1"/>
</dbReference>
<dbReference type="PANTHER" id="PTHR42988:SF2">
    <property type="entry name" value="CYCLIC NUCLEOTIDE PHOSPHODIESTERASE CBUA0032-RELATED"/>
    <property type="match status" value="1"/>
</dbReference>